<protein>
    <recommendedName>
        <fullName evidence="3">histidine kinase</fullName>
        <ecNumber evidence="3">2.7.13.3</ecNumber>
    </recommendedName>
</protein>
<feature type="domain" description="HAMP" evidence="13">
    <location>
        <begin position="176"/>
        <end position="228"/>
    </location>
</feature>
<dbReference type="PRINTS" id="PR00344">
    <property type="entry name" value="BCTRLSENSOR"/>
</dbReference>
<dbReference type="PROSITE" id="PS50885">
    <property type="entry name" value="HAMP"/>
    <property type="match status" value="1"/>
</dbReference>
<keyword evidence="4" id="KW-0597">Phosphoprotein</keyword>
<evidence type="ECO:0000256" key="2">
    <source>
        <dbReference type="ARBA" id="ARBA00004370"/>
    </source>
</evidence>
<dbReference type="OrthoDB" id="8554694at2"/>
<dbReference type="SUPFAM" id="SSF47384">
    <property type="entry name" value="Homodimeric domain of signal transducing histidine kinase"/>
    <property type="match status" value="1"/>
</dbReference>
<evidence type="ECO:0000256" key="1">
    <source>
        <dbReference type="ARBA" id="ARBA00000085"/>
    </source>
</evidence>
<gene>
    <name evidence="14" type="ORF">DIC66_16005</name>
</gene>
<dbReference type="Gene3D" id="1.10.287.130">
    <property type="match status" value="1"/>
</dbReference>
<keyword evidence="5" id="KW-0808">Transferase</keyword>
<accession>A0A3E1R9D7</accession>
<dbReference type="InterPro" id="IPR004358">
    <property type="entry name" value="Sig_transdc_His_kin-like_C"/>
</dbReference>
<dbReference type="InterPro" id="IPR003661">
    <property type="entry name" value="HisK_dim/P_dom"/>
</dbReference>
<keyword evidence="8 11" id="KW-1133">Transmembrane helix</keyword>
<dbReference type="Proteomes" id="UP000260665">
    <property type="component" value="Unassembled WGS sequence"/>
</dbReference>
<name>A0A3E1R9D7_9BURK</name>
<evidence type="ECO:0000256" key="9">
    <source>
        <dbReference type="ARBA" id="ARBA00023012"/>
    </source>
</evidence>
<dbReference type="GO" id="GO:0000155">
    <property type="term" value="F:phosphorelay sensor kinase activity"/>
    <property type="evidence" value="ECO:0007669"/>
    <property type="project" value="InterPro"/>
</dbReference>
<sequence>MQQRLLLLLLVPLLILAALNTWFDYQLADTPAIQQDRQLLTLVPQLADSIKAQGAWPPQIPRLHMAPEVADFLAVRKGRSAYAVLNSDGKVLLGEPWLGDYPPDTYEPEFSSEEYKGVVYRIVSQRVIGSAGELTVRLADGASVRTQWLRRLWFKVILPNLVLAAGAAFAVHWAVRRALRPLLALKDAVEGRSPRDLSPLDAAGSPDEVRPLVLSLNRLFDLVNAQAESQRRFVADAAHQLRTPLAGLQAQVEAWALPETDTITLRSDQIRKLRDATRRTSQLATQLLALSRADARTSLTEPAQAVDLKPLCEQVLEEFLDAAAVKQIDLGLEAQDVRVNGYAWLLRELLANLVDNAVRYTPKGSHVTLRCGLRKAVGSPAAQAFVEVEDDGPGVPPEERARMLERFYRLPGTPGEGNGLGLAIADEISRVHHSQLQIGAGAGGRGLRCTLLLEPVRE</sequence>
<evidence type="ECO:0000256" key="6">
    <source>
        <dbReference type="ARBA" id="ARBA00022692"/>
    </source>
</evidence>
<organism evidence="14 15">
    <name type="scientific">Rhodoferax lacus</name>
    <dbReference type="NCBI Taxonomy" id="2184758"/>
    <lineage>
        <taxon>Bacteria</taxon>
        <taxon>Pseudomonadati</taxon>
        <taxon>Pseudomonadota</taxon>
        <taxon>Betaproteobacteria</taxon>
        <taxon>Burkholderiales</taxon>
        <taxon>Comamonadaceae</taxon>
        <taxon>Rhodoferax</taxon>
    </lineage>
</organism>
<dbReference type="SMART" id="SM00387">
    <property type="entry name" value="HATPase_c"/>
    <property type="match status" value="1"/>
</dbReference>
<dbReference type="InterPro" id="IPR003660">
    <property type="entry name" value="HAMP_dom"/>
</dbReference>
<dbReference type="SMART" id="SM00388">
    <property type="entry name" value="HisKA"/>
    <property type="match status" value="1"/>
</dbReference>
<keyword evidence="15" id="KW-1185">Reference proteome</keyword>
<evidence type="ECO:0000256" key="8">
    <source>
        <dbReference type="ARBA" id="ARBA00022989"/>
    </source>
</evidence>
<proteinExistence type="predicted"/>
<keyword evidence="9" id="KW-0902">Two-component regulatory system</keyword>
<dbReference type="Pfam" id="PF02518">
    <property type="entry name" value="HATPase_c"/>
    <property type="match status" value="1"/>
</dbReference>
<evidence type="ECO:0000256" key="11">
    <source>
        <dbReference type="SAM" id="Phobius"/>
    </source>
</evidence>
<feature type="domain" description="Histidine kinase" evidence="12">
    <location>
        <begin position="236"/>
        <end position="457"/>
    </location>
</feature>
<comment type="caution">
    <text evidence="14">The sequence shown here is derived from an EMBL/GenBank/DDBJ whole genome shotgun (WGS) entry which is preliminary data.</text>
</comment>
<dbReference type="CDD" id="cd00082">
    <property type="entry name" value="HisKA"/>
    <property type="match status" value="1"/>
</dbReference>
<dbReference type="InterPro" id="IPR050428">
    <property type="entry name" value="TCS_sensor_his_kinase"/>
</dbReference>
<evidence type="ECO:0000256" key="5">
    <source>
        <dbReference type="ARBA" id="ARBA00022679"/>
    </source>
</evidence>
<dbReference type="AlphaFoldDB" id="A0A3E1R9D7"/>
<dbReference type="InterPro" id="IPR013727">
    <property type="entry name" value="2CSK_N"/>
</dbReference>
<keyword evidence="6 11" id="KW-0812">Transmembrane</keyword>
<feature type="transmembrane region" description="Helical" evidence="11">
    <location>
        <begin position="152"/>
        <end position="175"/>
    </location>
</feature>
<evidence type="ECO:0000313" key="14">
    <source>
        <dbReference type="EMBL" id="RFO95988.1"/>
    </source>
</evidence>
<evidence type="ECO:0000256" key="10">
    <source>
        <dbReference type="ARBA" id="ARBA00023136"/>
    </source>
</evidence>
<dbReference type="SUPFAM" id="SSF55874">
    <property type="entry name" value="ATPase domain of HSP90 chaperone/DNA topoisomerase II/histidine kinase"/>
    <property type="match status" value="1"/>
</dbReference>
<dbReference type="PANTHER" id="PTHR45436:SF5">
    <property type="entry name" value="SENSOR HISTIDINE KINASE TRCS"/>
    <property type="match status" value="1"/>
</dbReference>
<dbReference type="Pfam" id="PF08521">
    <property type="entry name" value="2CSK_N"/>
    <property type="match status" value="1"/>
</dbReference>
<dbReference type="InterPro" id="IPR003594">
    <property type="entry name" value="HATPase_dom"/>
</dbReference>
<comment type="subcellular location">
    <subcellularLocation>
        <location evidence="2">Membrane</location>
    </subcellularLocation>
</comment>
<dbReference type="InterPro" id="IPR036097">
    <property type="entry name" value="HisK_dim/P_sf"/>
</dbReference>
<dbReference type="InterPro" id="IPR036890">
    <property type="entry name" value="HATPase_C_sf"/>
</dbReference>
<evidence type="ECO:0000259" key="12">
    <source>
        <dbReference type="PROSITE" id="PS50109"/>
    </source>
</evidence>
<evidence type="ECO:0000256" key="7">
    <source>
        <dbReference type="ARBA" id="ARBA00022777"/>
    </source>
</evidence>
<dbReference type="InterPro" id="IPR005467">
    <property type="entry name" value="His_kinase_dom"/>
</dbReference>
<keyword evidence="10 11" id="KW-0472">Membrane</keyword>
<evidence type="ECO:0000256" key="4">
    <source>
        <dbReference type="ARBA" id="ARBA00022553"/>
    </source>
</evidence>
<dbReference type="PANTHER" id="PTHR45436">
    <property type="entry name" value="SENSOR HISTIDINE KINASE YKOH"/>
    <property type="match status" value="1"/>
</dbReference>
<dbReference type="EMBL" id="QFZK01000011">
    <property type="protein sequence ID" value="RFO95988.1"/>
    <property type="molecule type" value="Genomic_DNA"/>
</dbReference>
<dbReference type="Pfam" id="PF00512">
    <property type="entry name" value="HisKA"/>
    <property type="match status" value="1"/>
</dbReference>
<dbReference type="GO" id="GO:0016020">
    <property type="term" value="C:membrane"/>
    <property type="evidence" value="ECO:0007669"/>
    <property type="project" value="UniProtKB-SubCell"/>
</dbReference>
<evidence type="ECO:0000313" key="15">
    <source>
        <dbReference type="Proteomes" id="UP000260665"/>
    </source>
</evidence>
<reference evidence="14 15" key="1">
    <citation type="submission" date="2018-05" db="EMBL/GenBank/DDBJ databases">
        <title>Rhodoferax soyangensis sp.nov., isolated from an oligotrophic freshwater lake.</title>
        <authorList>
            <person name="Park M."/>
        </authorList>
    </citation>
    <scope>NUCLEOTIDE SEQUENCE [LARGE SCALE GENOMIC DNA]</scope>
    <source>
        <strain evidence="14 15">IMCC26218</strain>
    </source>
</reference>
<dbReference type="EC" id="2.7.13.3" evidence="3"/>
<evidence type="ECO:0000259" key="13">
    <source>
        <dbReference type="PROSITE" id="PS50885"/>
    </source>
</evidence>
<comment type="catalytic activity">
    <reaction evidence="1">
        <text>ATP + protein L-histidine = ADP + protein N-phospho-L-histidine.</text>
        <dbReference type="EC" id="2.7.13.3"/>
    </reaction>
</comment>
<evidence type="ECO:0000256" key="3">
    <source>
        <dbReference type="ARBA" id="ARBA00012438"/>
    </source>
</evidence>
<dbReference type="PROSITE" id="PS50109">
    <property type="entry name" value="HIS_KIN"/>
    <property type="match status" value="1"/>
</dbReference>
<dbReference type="Gene3D" id="3.30.565.10">
    <property type="entry name" value="Histidine kinase-like ATPase, C-terminal domain"/>
    <property type="match status" value="1"/>
</dbReference>
<keyword evidence="7 14" id="KW-0418">Kinase</keyword>